<dbReference type="PANTHER" id="PTHR23169">
    <property type="entry name" value="ENVOPLAKIN"/>
    <property type="match status" value="1"/>
</dbReference>
<dbReference type="InterPro" id="IPR043197">
    <property type="entry name" value="Plakin"/>
</dbReference>
<evidence type="ECO:0000256" key="1">
    <source>
        <dbReference type="ARBA" id="ARBA00022723"/>
    </source>
</evidence>
<evidence type="ECO:0000313" key="5">
    <source>
        <dbReference type="Proteomes" id="UP000472267"/>
    </source>
</evidence>
<dbReference type="GO" id="GO:0005509">
    <property type="term" value="F:calcium ion binding"/>
    <property type="evidence" value="ECO:0007669"/>
    <property type="project" value="InterPro"/>
</dbReference>
<organism evidence="4 5">
    <name type="scientific">Salarias fasciatus</name>
    <name type="common">Jewelled blenny</name>
    <name type="synonym">Blennius fasciatus</name>
    <dbReference type="NCBI Taxonomy" id="181472"/>
    <lineage>
        <taxon>Eukaryota</taxon>
        <taxon>Metazoa</taxon>
        <taxon>Chordata</taxon>
        <taxon>Craniata</taxon>
        <taxon>Vertebrata</taxon>
        <taxon>Euteleostomi</taxon>
        <taxon>Actinopterygii</taxon>
        <taxon>Neopterygii</taxon>
        <taxon>Teleostei</taxon>
        <taxon>Neoteleostei</taxon>
        <taxon>Acanthomorphata</taxon>
        <taxon>Ovalentaria</taxon>
        <taxon>Blenniimorphae</taxon>
        <taxon>Blenniiformes</taxon>
        <taxon>Blennioidei</taxon>
        <taxon>Blenniidae</taxon>
        <taxon>Salariinae</taxon>
        <taxon>Salarias</taxon>
    </lineage>
</organism>
<name>A0A672I5C5_SALFA</name>
<dbReference type="InterPro" id="IPR002017">
    <property type="entry name" value="Spectrin_repeat"/>
</dbReference>
<reference evidence="4" key="3">
    <citation type="submission" date="2025-09" db="UniProtKB">
        <authorList>
            <consortium name="Ensembl"/>
        </authorList>
    </citation>
    <scope>IDENTIFICATION</scope>
</reference>
<reference evidence="4" key="2">
    <citation type="submission" date="2025-08" db="UniProtKB">
        <authorList>
            <consortium name="Ensembl"/>
        </authorList>
    </citation>
    <scope>IDENTIFICATION</scope>
</reference>
<accession>A0A672I5C5</accession>
<dbReference type="GO" id="GO:0016020">
    <property type="term" value="C:membrane"/>
    <property type="evidence" value="ECO:0007669"/>
    <property type="project" value="TreeGrafter"/>
</dbReference>
<dbReference type="GO" id="GO:0005737">
    <property type="term" value="C:cytoplasm"/>
    <property type="evidence" value="ECO:0007669"/>
    <property type="project" value="TreeGrafter"/>
</dbReference>
<dbReference type="AlphaFoldDB" id="A0A672I5C5"/>
<dbReference type="InterPro" id="IPR018247">
    <property type="entry name" value="EF_Hand_1_Ca_BS"/>
</dbReference>
<dbReference type="Gene3D" id="1.20.58.60">
    <property type="match status" value="4"/>
</dbReference>
<reference evidence="4" key="1">
    <citation type="submission" date="2019-06" db="EMBL/GenBank/DDBJ databases">
        <authorList>
            <consortium name="Wellcome Sanger Institute Data Sharing"/>
        </authorList>
    </citation>
    <scope>NUCLEOTIDE SEQUENCE [LARGE SCALE GENOMIC DNA]</scope>
</reference>
<evidence type="ECO:0000259" key="3">
    <source>
        <dbReference type="PROSITE" id="PS50222"/>
    </source>
</evidence>
<keyword evidence="1" id="KW-0479">Metal-binding</keyword>
<protein>
    <recommendedName>
        <fullName evidence="3">EF-hand domain-containing protein</fullName>
    </recommendedName>
</protein>
<dbReference type="GO" id="GO:0042060">
    <property type="term" value="P:wound healing"/>
    <property type="evidence" value="ECO:0007669"/>
    <property type="project" value="TreeGrafter"/>
</dbReference>
<dbReference type="FunFam" id="1.20.58.60:FF:000001">
    <property type="entry name" value="Microtubule-actin cross-linking factor 1"/>
    <property type="match status" value="2"/>
</dbReference>
<evidence type="ECO:0000313" key="4">
    <source>
        <dbReference type="Ensembl" id="ENSSFAP00005036220.1"/>
    </source>
</evidence>
<dbReference type="Ensembl" id="ENSSFAT00005037578.1">
    <property type="protein sequence ID" value="ENSSFAP00005036220.1"/>
    <property type="gene ID" value="ENSSFAG00005018305.1"/>
</dbReference>
<dbReference type="Gene3D" id="1.10.238.10">
    <property type="entry name" value="EF-hand"/>
    <property type="match status" value="1"/>
</dbReference>
<feature type="domain" description="EF-hand" evidence="3">
    <location>
        <begin position="543"/>
        <end position="578"/>
    </location>
</feature>
<sequence>MLKYFSTAQTLVNEVNCYGEKKILVENTGCRLTELSRKEDCDVIHNLIMAVQDRHKKLQQRASERGRLLEDVRKNAKQFSESWRLLLDWMTEVEQTLDTHKEIAVSHEEIKQQLTEQKEFQKLLRSKRPMYEATLKSGRSLHERAQSGHDRQHLENLLAELKDAWDTISGKSMERQHKLEEALLFSGRFTDALQALNDWLYRAEPQLAEDVPVGGDRDMVNNLIDKHKAFQKELGKRAGCIRTLKRSVRDLTRSSTADAHWLQEQMDELEGRWEAVCKLSVSKQDRLEAALQQAEKFDGLVHSFMERLTEAERILKYGVIPEEEEALLAFRKQHEVSAAGLGEMILASCHPDSIITLKSWISVTKTRYEEVQTWAQQQGQKIQASLAALEAEREEVQRLLDWISSAEEALNVRDQEPLPETTEHTQELIEQHTQVFMDELNKKFPEVEHATKSCKLKNIPKQHVSPSKRPLTSESPQQHMCSQLWVLYPELSQLIGQWQKLWLLAVARQNRLEQHQQMLKEMEEFANFDFNIWRKRYIQWISHLKSRILDVFRSIDRDQDGRISQKEFIDYVLASSKKIRCSLRGVVPTGLSIFSVVAAVHGGSAWLGKAMLFISSSYL</sequence>
<dbReference type="SMART" id="SM00150">
    <property type="entry name" value="SPEC"/>
    <property type="match status" value="4"/>
</dbReference>
<evidence type="ECO:0000256" key="2">
    <source>
        <dbReference type="ARBA" id="ARBA00022837"/>
    </source>
</evidence>
<dbReference type="InterPro" id="IPR002048">
    <property type="entry name" value="EF_hand_dom"/>
</dbReference>
<dbReference type="CDD" id="cd00176">
    <property type="entry name" value="SPEC"/>
    <property type="match status" value="1"/>
</dbReference>
<dbReference type="GO" id="GO:0045104">
    <property type="term" value="P:intermediate filament cytoskeleton organization"/>
    <property type="evidence" value="ECO:0007669"/>
    <property type="project" value="InterPro"/>
</dbReference>
<dbReference type="PROSITE" id="PS50222">
    <property type="entry name" value="EF_HAND_2"/>
    <property type="match status" value="1"/>
</dbReference>
<dbReference type="SUPFAM" id="SSF46966">
    <property type="entry name" value="Spectrin repeat"/>
    <property type="match status" value="4"/>
</dbReference>
<dbReference type="Proteomes" id="UP000472267">
    <property type="component" value="Chromosome 11"/>
</dbReference>
<dbReference type="PANTHER" id="PTHR23169:SF33">
    <property type="entry name" value="MICROTUBULE-ACTIN CROSS-LINKING FACTOR 1, ISOFORMS 1_2_3_5"/>
    <property type="match status" value="1"/>
</dbReference>
<dbReference type="PROSITE" id="PS00018">
    <property type="entry name" value="EF_HAND_1"/>
    <property type="match status" value="1"/>
</dbReference>
<dbReference type="InterPro" id="IPR011992">
    <property type="entry name" value="EF-hand-dom_pair"/>
</dbReference>
<keyword evidence="2" id="KW-0106">Calcium</keyword>
<dbReference type="SUPFAM" id="SSF47473">
    <property type="entry name" value="EF-hand"/>
    <property type="match status" value="1"/>
</dbReference>
<dbReference type="OMA" id="WDALCSH"/>
<proteinExistence type="predicted"/>
<keyword evidence="5" id="KW-1185">Reference proteome</keyword>
<dbReference type="InterPro" id="IPR018159">
    <property type="entry name" value="Spectrin/alpha-actinin"/>
</dbReference>
<dbReference type="GO" id="GO:0005882">
    <property type="term" value="C:intermediate filament"/>
    <property type="evidence" value="ECO:0007669"/>
    <property type="project" value="TreeGrafter"/>
</dbReference>
<dbReference type="Pfam" id="PF00435">
    <property type="entry name" value="Spectrin"/>
    <property type="match status" value="2"/>
</dbReference>
<dbReference type="InParanoid" id="A0A672I5C5"/>
<dbReference type="GO" id="GO:0005198">
    <property type="term" value="F:structural molecule activity"/>
    <property type="evidence" value="ECO:0007669"/>
    <property type="project" value="TreeGrafter"/>
</dbReference>